<keyword evidence="10" id="KW-0333">Golgi apparatus</keyword>
<evidence type="ECO:0000256" key="6">
    <source>
        <dbReference type="ARBA" id="ARBA00022989"/>
    </source>
</evidence>
<dbReference type="AlphaFoldDB" id="A0A8H3X623"/>
<feature type="transmembrane region" description="Helical" evidence="10">
    <location>
        <begin position="94"/>
        <end position="115"/>
    </location>
</feature>
<comment type="subcellular location">
    <subcellularLocation>
        <location evidence="1 10">Endoplasmic reticulum membrane</location>
        <topology evidence="1 10">Multi-pass membrane protein</topology>
    </subcellularLocation>
    <subcellularLocation>
        <location evidence="10">Golgi apparatus membrane</location>
        <topology evidence="10">Multi-pass membrane protein</topology>
    </subcellularLocation>
</comment>
<dbReference type="GO" id="GO:0005789">
    <property type="term" value="C:endoplasmic reticulum membrane"/>
    <property type="evidence" value="ECO:0007669"/>
    <property type="project" value="UniProtKB-SubCell"/>
</dbReference>
<keyword evidence="5 10" id="KW-0256">Endoplasmic reticulum</keyword>
<evidence type="ECO:0000256" key="2">
    <source>
        <dbReference type="ARBA" id="ARBA00009187"/>
    </source>
</evidence>
<evidence type="ECO:0000256" key="8">
    <source>
        <dbReference type="ARBA" id="ARBA00023098"/>
    </source>
</evidence>
<sequence length="182" mass="21376">MWSMILLGYRDHGIDPNVLKLGILLILFDVYIKWFRLEKYYTVSNIPFIEQPLFLQYLYILFLCVIEFIVFQFGIRLAVFFYISDKYAIVKYNYITMALIISSFGKILIISMVIWDYDQLEFSWLINVVVLTSNIEALAVFLDMDYYKSFGIMVVGLGLKILAQMFFIEVTNSPLLMTLLSI</sequence>
<dbReference type="PANTHER" id="PTHR14467">
    <property type="entry name" value="ARV1"/>
    <property type="match status" value="1"/>
</dbReference>
<keyword evidence="12" id="KW-1185">Reference proteome</keyword>
<feature type="transmembrane region" description="Helical" evidence="10">
    <location>
        <begin position="149"/>
        <end position="168"/>
    </location>
</feature>
<accession>A0A8H3X623</accession>
<evidence type="ECO:0000256" key="7">
    <source>
        <dbReference type="ARBA" id="ARBA00023055"/>
    </source>
</evidence>
<comment type="caution">
    <text evidence="11">The sequence shown here is derived from an EMBL/GenBank/DDBJ whole genome shotgun (WGS) entry which is preliminary data.</text>
</comment>
<proteinExistence type="inferred from homology"/>
<dbReference type="OrthoDB" id="2192830at2759"/>
<organism evidence="11 12">
    <name type="scientific">Gigaspora margarita</name>
    <dbReference type="NCBI Taxonomy" id="4874"/>
    <lineage>
        <taxon>Eukaryota</taxon>
        <taxon>Fungi</taxon>
        <taxon>Fungi incertae sedis</taxon>
        <taxon>Mucoromycota</taxon>
        <taxon>Glomeromycotina</taxon>
        <taxon>Glomeromycetes</taxon>
        <taxon>Diversisporales</taxon>
        <taxon>Gigasporaceae</taxon>
        <taxon>Gigaspora</taxon>
    </lineage>
</organism>
<dbReference type="Pfam" id="PF04161">
    <property type="entry name" value="Arv1"/>
    <property type="match status" value="1"/>
</dbReference>
<dbReference type="GO" id="GO:0032541">
    <property type="term" value="C:cortical endoplasmic reticulum"/>
    <property type="evidence" value="ECO:0007669"/>
    <property type="project" value="TreeGrafter"/>
</dbReference>
<keyword evidence="10" id="KW-0746">Sphingolipid metabolism</keyword>
<evidence type="ECO:0000256" key="4">
    <source>
        <dbReference type="ARBA" id="ARBA00022692"/>
    </source>
</evidence>
<dbReference type="PANTHER" id="PTHR14467:SF0">
    <property type="entry name" value="PROTEIN ARV1"/>
    <property type="match status" value="1"/>
</dbReference>
<dbReference type="GO" id="GO:0000139">
    <property type="term" value="C:Golgi membrane"/>
    <property type="evidence" value="ECO:0007669"/>
    <property type="project" value="UniProtKB-SubCell"/>
</dbReference>
<reference evidence="11 12" key="1">
    <citation type="journal article" date="2019" name="Environ. Microbiol.">
        <title>At the nexus of three kingdoms: the genome of the mycorrhizal fungus Gigaspora margarita provides insights into plant, endobacterial and fungal interactions.</title>
        <authorList>
            <person name="Venice F."/>
            <person name="Ghignone S."/>
            <person name="Salvioli di Fossalunga A."/>
            <person name="Amselem J."/>
            <person name="Novero M."/>
            <person name="Xianan X."/>
            <person name="Sedzielewska Toro K."/>
            <person name="Morin E."/>
            <person name="Lipzen A."/>
            <person name="Grigoriev I.V."/>
            <person name="Henrissat B."/>
            <person name="Martin F.M."/>
            <person name="Bonfante P."/>
        </authorList>
    </citation>
    <scope>NUCLEOTIDE SEQUENCE [LARGE SCALE GENOMIC DNA]</scope>
    <source>
        <strain evidence="11 12">BEG34</strain>
    </source>
</reference>
<keyword evidence="7 10" id="KW-0445">Lipid transport</keyword>
<evidence type="ECO:0000256" key="3">
    <source>
        <dbReference type="ARBA" id="ARBA00022448"/>
    </source>
</evidence>
<evidence type="ECO:0000313" key="12">
    <source>
        <dbReference type="Proteomes" id="UP000439903"/>
    </source>
</evidence>
<dbReference type="InterPro" id="IPR007290">
    <property type="entry name" value="Arv1"/>
</dbReference>
<gene>
    <name evidence="11" type="ORF">F8M41_007218</name>
</gene>
<keyword evidence="9 10" id="KW-0472">Membrane</keyword>
<evidence type="ECO:0000256" key="1">
    <source>
        <dbReference type="ARBA" id="ARBA00004477"/>
    </source>
</evidence>
<feature type="transmembrane region" description="Helical" evidence="10">
    <location>
        <begin position="121"/>
        <end position="142"/>
    </location>
</feature>
<protein>
    <recommendedName>
        <fullName evidence="10">Protein ARV</fullName>
    </recommendedName>
</protein>
<evidence type="ECO:0000256" key="10">
    <source>
        <dbReference type="RuleBase" id="RU368065"/>
    </source>
</evidence>
<keyword evidence="6 10" id="KW-1133">Transmembrane helix</keyword>
<name>A0A8H3X623_GIGMA</name>
<keyword evidence="8 10" id="KW-0443">Lipid metabolism</keyword>
<comment type="function">
    <text evidence="10">Regulates also the sphingolipid metabolism.</text>
</comment>
<keyword evidence="4 10" id="KW-0812">Transmembrane</keyword>
<dbReference type="GO" id="GO:0006665">
    <property type="term" value="P:sphingolipid metabolic process"/>
    <property type="evidence" value="ECO:0007669"/>
    <property type="project" value="UniProtKB-UniRule"/>
</dbReference>
<feature type="transmembrane region" description="Helical" evidence="10">
    <location>
        <begin position="57"/>
        <end position="82"/>
    </location>
</feature>
<dbReference type="GO" id="GO:0032366">
    <property type="term" value="P:intracellular sterol transport"/>
    <property type="evidence" value="ECO:0007669"/>
    <property type="project" value="UniProtKB-UniRule"/>
</dbReference>
<evidence type="ECO:0000313" key="11">
    <source>
        <dbReference type="EMBL" id="KAF0419054.1"/>
    </source>
</evidence>
<comment type="similarity">
    <text evidence="2 10">Belongs to the ARV1 family.</text>
</comment>
<dbReference type="Proteomes" id="UP000439903">
    <property type="component" value="Unassembled WGS sequence"/>
</dbReference>
<evidence type="ECO:0000256" key="5">
    <source>
        <dbReference type="ARBA" id="ARBA00022824"/>
    </source>
</evidence>
<comment type="function">
    <text evidence="10">Mediator of sterol homeostasis involved in sterol uptake, trafficking and distribution into membranes.</text>
</comment>
<dbReference type="GO" id="GO:0097036">
    <property type="term" value="P:regulation of plasma membrane sterol distribution"/>
    <property type="evidence" value="ECO:0007669"/>
    <property type="project" value="UniProtKB-UniRule"/>
</dbReference>
<dbReference type="EMBL" id="WTPW01001719">
    <property type="protein sequence ID" value="KAF0419054.1"/>
    <property type="molecule type" value="Genomic_DNA"/>
</dbReference>
<dbReference type="GO" id="GO:0016125">
    <property type="term" value="P:sterol metabolic process"/>
    <property type="evidence" value="ECO:0007669"/>
    <property type="project" value="UniProtKB-UniRule"/>
</dbReference>
<keyword evidence="3 10" id="KW-0813">Transport</keyword>
<evidence type="ECO:0000256" key="9">
    <source>
        <dbReference type="ARBA" id="ARBA00023136"/>
    </source>
</evidence>